<accession>B8CL26</accession>
<name>B8CL26_SHEPW</name>
<evidence type="ECO:0000259" key="1">
    <source>
        <dbReference type="Pfam" id="PF00535"/>
    </source>
</evidence>
<dbReference type="Gene3D" id="3.90.550.10">
    <property type="entry name" value="Spore Coat Polysaccharide Biosynthesis Protein SpsA, Chain A"/>
    <property type="match status" value="1"/>
</dbReference>
<feature type="domain" description="Glycosyltransferase 2-like" evidence="1">
    <location>
        <begin position="4"/>
        <end position="109"/>
    </location>
</feature>
<keyword evidence="2" id="KW-0808">Transferase</keyword>
<dbReference type="STRING" id="225849.swp_1569"/>
<evidence type="ECO:0000313" key="2">
    <source>
        <dbReference type="EMBL" id="ACJ28352.1"/>
    </source>
</evidence>
<dbReference type="EMBL" id="CP000472">
    <property type="protein sequence ID" value="ACJ28352.1"/>
    <property type="molecule type" value="Genomic_DNA"/>
</dbReference>
<evidence type="ECO:0000313" key="3">
    <source>
        <dbReference type="Proteomes" id="UP000000753"/>
    </source>
</evidence>
<dbReference type="Proteomes" id="UP000000753">
    <property type="component" value="Chromosome"/>
</dbReference>
<protein>
    <submittedName>
        <fullName evidence="2">Glycosyl transferase, family 2</fullName>
    </submittedName>
</protein>
<dbReference type="InterPro" id="IPR001173">
    <property type="entry name" value="Glyco_trans_2-like"/>
</dbReference>
<dbReference type="Pfam" id="PF00535">
    <property type="entry name" value="Glycos_transf_2"/>
    <property type="match status" value="1"/>
</dbReference>
<dbReference type="eggNOG" id="COG1216">
    <property type="taxonomic scope" value="Bacteria"/>
</dbReference>
<sequence>MKLSFILATCNGSDIISDCLKSISNIKLATNITLELIVVDQSFDHSTYNVLETFNFDFPVLYVHSLKRGLSCSRNIGIELSTGDYVCFADDDATYKSDLLIDLNNVILQKIAASNGKFCFVGGTVRVPGTNQLTRYTEREDEHIINRSNFGADITSISLFIDKQFIASKGIRFDEQLGLGAKFPSCEEVDFVYRMLNMDVEGIYVPNITTYHINPVAYTACKTEDYALGHGAFCKKMLISNGLSIFSIKYLIVKFIKVILKFPYALIKTGVFPFRYFKGFMSGFKNYKG</sequence>
<gene>
    <name evidence="2" type="ordered locus">swp_1569</name>
</gene>
<organism evidence="2 3">
    <name type="scientific">Shewanella piezotolerans (strain WP3 / JCM 13877)</name>
    <dbReference type="NCBI Taxonomy" id="225849"/>
    <lineage>
        <taxon>Bacteria</taxon>
        <taxon>Pseudomonadati</taxon>
        <taxon>Pseudomonadota</taxon>
        <taxon>Gammaproteobacteria</taxon>
        <taxon>Alteromonadales</taxon>
        <taxon>Shewanellaceae</taxon>
        <taxon>Shewanella</taxon>
    </lineage>
</organism>
<dbReference type="HOGENOM" id="CLU_025996_19_7_6"/>
<reference evidence="2 3" key="1">
    <citation type="journal article" date="2008" name="PLoS ONE">
        <title>Environmental adaptation: genomic analysis of the piezotolerant and psychrotolerant deep-sea iron reducing bacterium Shewanella piezotolerans WP3.</title>
        <authorList>
            <person name="Wang F."/>
            <person name="Wang J."/>
            <person name="Jian H."/>
            <person name="Zhang B."/>
            <person name="Li S."/>
            <person name="Wang F."/>
            <person name="Zeng X."/>
            <person name="Gao L."/>
            <person name="Bartlett D.H."/>
            <person name="Yu J."/>
            <person name="Hu S."/>
            <person name="Xiao X."/>
        </authorList>
    </citation>
    <scope>NUCLEOTIDE SEQUENCE [LARGE SCALE GENOMIC DNA]</scope>
    <source>
        <strain evidence="3">WP3 / JCM 13877</strain>
    </source>
</reference>
<dbReference type="GO" id="GO:0016758">
    <property type="term" value="F:hexosyltransferase activity"/>
    <property type="evidence" value="ECO:0007669"/>
    <property type="project" value="UniProtKB-ARBA"/>
</dbReference>
<dbReference type="KEGG" id="swp:swp_1569"/>
<keyword evidence="3" id="KW-1185">Reference proteome</keyword>
<dbReference type="SUPFAM" id="SSF53448">
    <property type="entry name" value="Nucleotide-diphospho-sugar transferases"/>
    <property type="match status" value="1"/>
</dbReference>
<dbReference type="OrthoDB" id="9801954at2"/>
<dbReference type="CDD" id="cd00761">
    <property type="entry name" value="Glyco_tranf_GTA_type"/>
    <property type="match status" value="1"/>
</dbReference>
<dbReference type="RefSeq" id="WP_020911730.1">
    <property type="nucleotide sequence ID" value="NC_011566.1"/>
</dbReference>
<dbReference type="CAZy" id="GT2">
    <property type="family name" value="Glycosyltransferase Family 2"/>
</dbReference>
<dbReference type="InterPro" id="IPR029044">
    <property type="entry name" value="Nucleotide-diphossugar_trans"/>
</dbReference>
<proteinExistence type="predicted"/>
<dbReference type="PANTHER" id="PTHR22916">
    <property type="entry name" value="GLYCOSYLTRANSFERASE"/>
    <property type="match status" value="1"/>
</dbReference>
<dbReference type="AlphaFoldDB" id="B8CL26"/>